<proteinExistence type="predicted"/>
<sequence length="104" mass="11705">MAVRICVWAFVFVLLVLTPTTYCSAARALRDSSERSLISEERYESEKRSSSWSNQESGDDAVPMSAQLADKYATKYREWVRLQELVTQDYSTDPAAANPSVPCC</sequence>
<feature type="signal peptide" evidence="2">
    <location>
        <begin position="1"/>
        <end position="25"/>
    </location>
</feature>
<gene>
    <name evidence="3" type="ORF">KC19_6G157000</name>
</gene>
<feature type="compositionally biased region" description="Basic and acidic residues" evidence="1">
    <location>
        <begin position="33"/>
        <end position="49"/>
    </location>
</feature>
<dbReference type="EMBL" id="CM026427">
    <property type="protein sequence ID" value="KAG0570365.1"/>
    <property type="molecule type" value="Genomic_DNA"/>
</dbReference>
<protein>
    <submittedName>
        <fullName evidence="3">Uncharacterized protein</fullName>
    </submittedName>
</protein>
<feature type="region of interest" description="Disordered" evidence="1">
    <location>
        <begin position="33"/>
        <end position="61"/>
    </location>
</feature>
<evidence type="ECO:0000313" key="4">
    <source>
        <dbReference type="Proteomes" id="UP000822688"/>
    </source>
</evidence>
<evidence type="ECO:0000256" key="1">
    <source>
        <dbReference type="SAM" id="MobiDB-lite"/>
    </source>
</evidence>
<evidence type="ECO:0000313" key="3">
    <source>
        <dbReference type="EMBL" id="KAG0570365.1"/>
    </source>
</evidence>
<accession>A0A8T0HGZ7</accession>
<reference evidence="3 4" key="1">
    <citation type="submission" date="2020-06" db="EMBL/GenBank/DDBJ databases">
        <title>WGS assembly of Ceratodon purpureus strain R40.</title>
        <authorList>
            <person name="Carey S.B."/>
            <person name="Jenkins J."/>
            <person name="Shu S."/>
            <person name="Lovell J.T."/>
            <person name="Sreedasyam A."/>
            <person name="Maumus F."/>
            <person name="Tiley G.P."/>
            <person name="Fernandez-Pozo N."/>
            <person name="Barry K."/>
            <person name="Chen C."/>
            <person name="Wang M."/>
            <person name="Lipzen A."/>
            <person name="Daum C."/>
            <person name="Saski C.A."/>
            <person name="Payton A.C."/>
            <person name="Mcbreen J.C."/>
            <person name="Conrad R.E."/>
            <person name="Kollar L.M."/>
            <person name="Olsson S."/>
            <person name="Huttunen S."/>
            <person name="Landis J.B."/>
            <person name="Wickett N.J."/>
            <person name="Johnson M.G."/>
            <person name="Rensing S.A."/>
            <person name="Grimwood J."/>
            <person name="Schmutz J."/>
            <person name="Mcdaniel S.F."/>
        </authorList>
    </citation>
    <scope>NUCLEOTIDE SEQUENCE [LARGE SCALE GENOMIC DNA]</scope>
    <source>
        <strain evidence="3 4">R40</strain>
    </source>
</reference>
<comment type="caution">
    <text evidence="3">The sequence shown here is derived from an EMBL/GenBank/DDBJ whole genome shotgun (WGS) entry which is preliminary data.</text>
</comment>
<name>A0A8T0HGZ7_CERPU</name>
<evidence type="ECO:0000256" key="2">
    <source>
        <dbReference type="SAM" id="SignalP"/>
    </source>
</evidence>
<organism evidence="3 4">
    <name type="scientific">Ceratodon purpureus</name>
    <name type="common">Fire moss</name>
    <name type="synonym">Dicranum purpureum</name>
    <dbReference type="NCBI Taxonomy" id="3225"/>
    <lineage>
        <taxon>Eukaryota</taxon>
        <taxon>Viridiplantae</taxon>
        <taxon>Streptophyta</taxon>
        <taxon>Embryophyta</taxon>
        <taxon>Bryophyta</taxon>
        <taxon>Bryophytina</taxon>
        <taxon>Bryopsida</taxon>
        <taxon>Dicranidae</taxon>
        <taxon>Pseudoditrichales</taxon>
        <taxon>Ditrichaceae</taxon>
        <taxon>Ceratodon</taxon>
    </lineage>
</organism>
<dbReference type="Proteomes" id="UP000822688">
    <property type="component" value="Chromosome 6"/>
</dbReference>
<feature type="chain" id="PRO_5035867840" evidence="2">
    <location>
        <begin position="26"/>
        <end position="104"/>
    </location>
</feature>
<keyword evidence="2" id="KW-0732">Signal</keyword>
<dbReference type="AlphaFoldDB" id="A0A8T0HGZ7"/>
<keyword evidence="4" id="KW-1185">Reference proteome</keyword>